<sequence>MRNRSARKKVKERKLWLPILVGTCVLILNLLLWQGLLFQEQLQIKRNVEIVTVDIGEDIASEIKTRTHALKRMAERWELEGGTPRSQWEDDATNYLRDYKGYQALEWVDNLSFIRWIVPQKGNEGVENRALLFESNRQIAMNTAKQTGNSTMTRVVSLFQGGRGFLIYVPLFLKNGTQENTQVGASLQNFDGFIVGVVRPQPFLDAIINKNLMQEYAIAIFDKDQQFYTNELYQNISKEFINKWSFYTEVNLNGVNWRLRVVPTSALLARQHSPLADMILVGGSVAAILIAIVVYMTFNLRLYANRVEQINLNLSHEISERQKVEASLQQSTTQLEDLYNNAPCGYHSLDKNGIFIQINDTELNWLGCKREEVIGKKITDYFTTENALEFEKSFSVLKERGFQRDLELLLVRKDGTKMPVLVSASAIKDAAGNFIMSRSTLFDISERKQTQDALSESEERFRGAFANASTGMALVSTQGQWLQVNQSLCEMIGYSEKELLATTFQAITHPDDLDIDLSYVHQMLKGEISTYQMSKRYFHKLGHVVWVLLSVSLVWDTTGKPLYFVSQIQDITARKRAEEELRWQEALLRAMANASPLAFYVVDERTGEVLYYNYRFCEIWGVDCIDAQIIKIQQDIANNKSKSCSDCKPTSTGTSAFHNVYNHISIESIEENREIVEDEIFLEDGRIIRRVRAQIRDQQDNYFGRLYIFEDVADRKRAEVKLRNLSNALESAVEGIAQIDTRGCYVGVNHAYAEMLGYEQEELVGMECKISIYPEDLEKVTYAYQEMLNKGKSEVEARTLRKDGSIFDRQIVMVKNCNQEKLIGHYCFVKDISDRREVERLKDEFVSVVSHELRTPLTSIRGSLGLVANGVLQSQPEKAQRMLEIAVNNSDRLIRLINDILDIERIESGKVMMNKQICDAALLMTQSTEVMQAMAEKAGVSITLNPVSARLWADADRIIQTFTNLLSNAIKFSPPGSTISFTAKVGNEQTENIPHIIFEVKDQGRGIPEDKLEVVFGRFQQVDASDSRKKGGTGLGLAICRSIIQHHDGNIWVESLLSQGSSFYVSLPVISAPKPTILSNETNTPTVLVCDDDYSARTVIQTMLEEGGYQTITAASGLEAIEIAKQSLPDVIFLNLMMPGMNGWEALTILKQQPETQDIPVIILSGFMPDAKLATNHPEVNDWIVKPPNEKNLFEALERALSKSDHNLNDNLKVLIVEDDIDLAQVLIAMFERYGIETHHARNGREAIQLSQSLTPYLLVLDIALPDVDGFAVVDWLRHHNHLHQVPLVVYSAIDLTEADCARLNLGQTLFLTKARVTPEEFEQRAIGLLNCIVSGKKEGRRNGKAHSHH</sequence>
<dbReference type="CDD" id="cd00082">
    <property type="entry name" value="HisKA"/>
    <property type="match status" value="1"/>
</dbReference>
<feature type="transmembrane region" description="Helical" evidence="13">
    <location>
        <begin position="15"/>
        <end position="36"/>
    </location>
</feature>
<keyword evidence="9" id="KW-0902">Two-component regulatory system</keyword>
<dbReference type="InterPro" id="IPR005467">
    <property type="entry name" value="His_kinase_dom"/>
</dbReference>
<dbReference type="SUPFAM" id="SSF55874">
    <property type="entry name" value="ATPase domain of HSP90 chaperone/DNA topoisomerase II/histidine kinase"/>
    <property type="match status" value="1"/>
</dbReference>
<dbReference type="InterPro" id="IPR001610">
    <property type="entry name" value="PAC"/>
</dbReference>
<evidence type="ECO:0000256" key="10">
    <source>
        <dbReference type="ARBA" id="ARBA00023136"/>
    </source>
</evidence>
<evidence type="ECO:0000256" key="8">
    <source>
        <dbReference type="ARBA" id="ARBA00022989"/>
    </source>
</evidence>
<dbReference type="SMART" id="SM01079">
    <property type="entry name" value="CHASE"/>
    <property type="match status" value="1"/>
</dbReference>
<evidence type="ECO:0000259" key="18">
    <source>
        <dbReference type="PROSITE" id="PS50839"/>
    </source>
</evidence>
<dbReference type="SMART" id="SM00387">
    <property type="entry name" value="HATPase_c"/>
    <property type="match status" value="1"/>
</dbReference>
<dbReference type="InterPro" id="IPR011006">
    <property type="entry name" value="CheY-like_superfamily"/>
</dbReference>
<dbReference type="CDD" id="cd00130">
    <property type="entry name" value="PAS"/>
    <property type="match status" value="3"/>
</dbReference>
<feature type="domain" description="PAC" evidence="17">
    <location>
        <begin position="531"/>
        <end position="583"/>
    </location>
</feature>
<evidence type="ECO:0000256" key="6">
    <source>
        <dbReference type="ARBA" id="ARBA00022692"/>
    </source>
</evidence>
<dbReference type="SUPFAM" id="SSF55785">
    <property type="entry name" value="PYP-like sensor domain (PAS domain)"/>
    <property type="match status" value="4"/>
</dbReference>
<dbReference type="Pfam" id="PF00072">
    <property type="entry name" value="Response_reg"/>
    <property type="match status" value="2"/>
</dbReference>
<keyword evidence="8 13" id="KW-1133">Transmembrane helix</keyword>
<dbReference type="NCBIfam" id="TIGR00229">
    <property type="entry name" value="sensory_box"/>
    <property type="match status" value="3"/>
</dbReference>
<dbReference type="OrthoDB" id="1927110at2"/>
<accession>A0A3S1CRA2</accession>
<dbReference type="EMBL" id="RSCL01000005">
    <property type="protein sequence ID" value="RUT07042.1"/>
    <property type="molecule type" value="Genomic_DNA"/>
</dbReference>
<evidence type="ECO:0000256" key="11">
    <source>
        <dbReference type="ARBA" id="ARBA00055745"/>
    </source>
</evidence>
<dbReference type="FunFam" id="3.30.565.10:FF:000006">
    <property type="entry name" value="Sensor histidine kinase WalK"/>
    <property type="match status" value="1"/>
</dbReference>
<feature type="domain" description="PAC" evidence="17">
    <location>
        <begin position="674"/>
        <end position="724"/>
    </location>
</feature>
<feature type="domain" description="PAS" evidence="16">
    <location>
        <begin position="331"/>
        <end position="401"/>
    </location>
</feature>
<keyword evidence="20" id="KW-1185">Reference proteome</keyword>
<feature type="modified residue" description="4-aspartylphosphate" evidence="12">
    <location>
        <position position="1262"/>
    </location>
</feature>
<dbReference type="InterPro" id="IPR013655">
    <property type="entry name" value="PAS_fold_3"/>
</dbReference>
<keyword evidence="5" id="KW-0808">Transferase</keyword>
<evidence type="ECO:0000256" key="5">
    <source>
        <dbReference type="ARBA" id="ARBA00022679"/>
    </source>
</evidence>
<feature type="domain" description="CHASE" evidence="18">
    <location>
        <begin position="114"/>
        <end position="260"/>
    </location>
</feature>
<dbReference type="Gene3D" id="3.40.50.2300">
    <property type="match status" value="2"/>
</dbReference>
<dbReference type="Proteomes" id="UP000271624">
    <property type="component" value="Unassembled WGS sequence"/>
</dbReference>
<evidence type="ECO:0000259" key="16">
    <source>
        <dbReference type="PROSITE" id="PS50112"/>
    </source>
</evidence>
<comment type="subcellular location">
    <subcellularLocation>
        <location evidence="2">Membrane</location>
    </subcellularLocation>
</comment>
<dbReference type="PROSITE" id="PS50110">
    <property type="entry name" value="RESPONSE_REGULATORY"/>
    <property type="match status" value="2"/>
</dbReference>
<feature type="domain" description="PAC" evidence="17">
    <location>
        <begin position="404"/>
        <end position="456"/>
    </location>
</feature>
<dbReference type="RefSeq" id="WP_158632812.1">
    <property type="nucleotide sequence ID" value="NZ_RSCL01000005.1"/>
</dbReference>
<proteinExistence type="predicted"/>
<dbReference type="FunFam" id="1.10.287.130:FF:000001">
    <property type="entry name" value="Two-component sensor histidine kinase"/>
    <property type="match status" value="1"/>
</dbReference>
<reference evidence="19" key="2">
    <citation type="journal article" date="2019" name="Genome Biol. Evol.">
        <title>Day and night: Metabolic profiles and evolutionary relationships of six axenic non-marine cyanobacteria.</title>
        <authorList>
            <person name="Will S.E."/>
            <person name="Henke P."/>
            <person name="Boedeker C."/>
            <person name="Huang S."/>
            <person name="Brinkmann H."/>
            <person name="Rohde M."/>
            <person name="Jarek M."/>
            <person name="Friedl T."/>
            <person name="Seufert S."/>
            <person name="Schumacher M."/>
            <person name="Overmann J."/>
            <person name="Neumann-Schaal M."/>
            <person name="Petersen J."/>
        </authorList>
    </citation>
    <scope>NUCLEOTIDE SEQUENCE [LARGE SCALE GENOMIC DNA]</scope>
    <source>
        <strain evidence="19">PCC 7102</strain>
    </source>
</reference>
<feature type="domain" description="Response regulatory" evidence="15">
    <location>
        <begin position="1213"/>
        <end position="1329"/>
    </location>
</feature>
<evidence type="ECO:0000313" key="20">
    <source>
        <dbReference type="Proteomes" id="UP000271624"/>
    </source>
</evidence>
<dbReference type="InterPro" id="IPR001789">
    <property type="entry name" value="Sig_transdc_resp-reg_receiver"/>
</dbReference>
<dbReference type="InterPro" id="IPR006189">
    <property type="entry name" value="CHASE_dom"/>
</dbReference>
<comment type="function">
    <text evidence="11">Photoreceptor which exists in two forms that are reversibly interconvertible by light: the R form that absorbs maximally in the red region of the spectrum and the FR form that absorbs maximally in the far-red region.</text>
</comment>
<dbReference type="PRINTS" id="PR00344">
    <property type="entry name" value="BCTRLSENSOR"/>
</dbReference>
<dbReference type="SMART" id="SM00091">
    <property type="entry name" value="PAS"/>
    <property type="match status" value="4"/>
</dbReference>
<feature type="domain" description="Response regulatory" evidence="15">
    <location>
        <begin position="1086"/>
        <end position="1201"/>
    </location>
</feature>
<dbReference type="Pfam" id="PF13426">
    <property type="entry name" value="PAS_9"/>
    <property type="match status" value="1"/>
</dbReference>
<dbReference type="InterPro" id="IPR000700">
    <property type="entry name" value="PAS-assoc_C"/>
</dbReference>
<protein>
    <recommendedName>
        <fullName evidence="3">histidine kinase</fullName>
        <ecNumber evidence="3">2.7.13.3</ecNumber>
    </recommendedName>
</protein>
<dbReference type="Gene3D" id="1.10.287.130">
    <property type="match status" value="1"/>
</dbReference>
<evidence type="ECO:0000256" key="2">
    <source>
        <dbReference type="ARBA" id="ARBA00004370"/>
    </source>
</evidence>
<dbReference type="PROSITE" id="PS50839">
    <property type="entry name" value="CHASE"/>
    <property type="match status" value="1"/>
</dbReference>
<feature type="domain" description="PAS" evidence="16">
    <location>
        <begin position="721"/>
        <end position="791"/>
    </location>
</feature>
<dbReference type="PROSITE" id="PS50112">
    <property type="entry name" value="PAS"/>
    <property type="match status" value="3"/>
</dbReference>
<comment type="catalytic activity">
    <reaction evidence="1">
        <text>ATP + protein L-histidine = ADP + protein N-phospho-L-histidine.</text>
        <dbReference type="EC" id="2.7.13.3"/>
    </reaction>
</comment>
<dbReference type="SMART" id="SM00086">
    <property type="entry name" value="PAC"/>
    <property type="match status" value="3"/>
</dbReference>
<dbReference type="Pfam" id="PF03924">
    <property type="entry name" value="CHASE"/>
    <property type="match status" value="1"/>
</dbReference>
<dbReference type="Pfam" id="PF13188">
    <property type="entry name" value="PAS_8"/>
    <property type="match status" value="1"/>
</dbReference>
<keyword evidence="7" id="KW-0418">Kinase</keyword>
<evidence type="ECO:0000313" key="19">
    <source>
        <dbReference type="EMBL" id="RUT07042.1"/>
    </source>
</evidence>
<keyword evidence="6 13" id="KW-0812">Transmembrane</keyword>
<dbReference type="GO" id="GO:0000155">
    <property type="term" value="F:phosphorelay sensor kinase activity"/>
    <property type="evidence" value="ECO:0007669"/>
    <property type="project" value="InterPro"/>
</dbReference>
<dbReference type="InterPro" id="IPR036890">
    <property type="entry name" value="HATPase_C_sf"/>
</dbReference>
<dbReference type="CDD" id="cd00156">
    <property type="entry name" value="REC"/>
    <property type="match status" value="1"/>
</dbReference>
<evidence type="ECO:0000259" key="17">
    <source>
        <dbReference type="PROSITE" id="PS50113"/>
    </source>
</evidence>
<dbReference type="EC" id="2.7.13.3" evidence="3"/>
<dbReference type="Gene3D" id="3.30.565.10">
    <property type="entry name" value="Histidine kinase-like ATPase, C-terminal domain"/>
    <property type="match status" value="1"/>
</dbReference>
<dbReference type="InterPro" id="IPR003661">
    <property type="entry name" value="HisK_dim/P_dom"/>
</dbReference>
<evidence type="ECO:0000259" key="14">
    <source>
        <dbReference type="PROSITE" id="PS50109"/>
    </source>
</evidence>
<dbReference type="InterPro" id="IPR042240">
    <property type="entry name" value="CHASE_sf"/>
</dbReference>
<feature type="transmembrane region" description="Helical" evidence="13">
    <location>
        <begin position="278"/>
        <end position="298"/>
    </location>
</feature>
<name>A0A3S1CRA2_9CYAN</name>
<dbReference type="InterPro" id="IPR052162">
    <property type="entry name" value="Sensor_kinase/Photoreceptor"/>
</dbReference>
<dbReference type="PANTHER" id="PTHR43304">
    <property type="entry name" value="PHYTOCHROME-LIKE PROTEIN CPH1"/>
    <property type="match status" value="1"/>
</dbReference>
<comment type="caution">
    <text evidence="12">Lacks conserved residue(s) required for the propagation of feature annotation.</text>
</comment>
<dbReference type="PROSITE" id="PS50109">
    <property type="entry name" value="HIS_KIN"/>
    <property type="match status" value="1"/>
</dbReference>
<feature type="domain" description="Histidine kinase" evidence="14">
    <location>
        <begin position="848"/>
        <end position="1071"/>
    </location>
</feature>
<comment type="caution">
    <text evidence="19">The sequence shown here is derived from an EMBL/GenBank/DDBJ whole genome shotgun (WGS) entry which is preliminary data.</text>
</comment>
<dbReference type="Pfam" id="PF00512">
    <property type="entry name" value="HisKA"/>
    <property type="match status" value="1"/>
</dbReference>
<dbReference type="InterPro" id="IPR036097">
    <property type="entry name" value="HisK_dim/P_sf"/>
</dbReference>
<gene>
    <name evidence="19" type="ORF">DSM106972_023030</name>
</gene>
<evidence type="ECO:0000259" key="15">
    <source>
        <dbReference type="PROSITE" id="PS50110"/>
    </source>
</evidence>
<dbReference type="SUPFAM" id="SSF52172">
    <property type="entry name" value="CheY-like"/>
    <property type="match status" value="2"/>
</dbReference>
<dbReference type="Gene3D" id="3.30.450.350">
    <property type="entry name" value="CHASE domain"/>
    <property type="match status" value="1"/>
</dbReference>
<dbReference type="SMART" id="SM00388">
    <property type="entry name" value="HisKA"/>
    <property type="match status" value="1"/>
</dbReference>
<keyword evidence="4 12" id="KW-0597">Phosphoprotein</keyword>
<dbReference type="SMART" id="SM00448">
    <property type="entry name" value="REC"/>
    <property type="match status" value="2"/>
</dbReference>
<dbReference type="PROSITE" id="PS50113">
    <property type="entry name" value="PAC"/>
    <property type="match status" value="3"/>
</dbReference>
<evidence type="ECO:0000256" key="3">
    <source>
        <dbReference type="ARBA" id="ARBA00012438"/>
    </source>
</evidence>
<evidence type="ECO:0000256" key="13">
    <source>
        <dbReference type="SAM" id="Phobius"/>
    </source>
</evidence>
<dbReference type="CDD" id="cd16922">
    <property type="entry name" value="HATPase_EvgS-ArcB-TorS-like"/>
    <property type="match status" value="1"/>
</dbReference>
<dbReference type="Pfam" id="PF02518">
    <property type="entry name" value="HATPase_c"/>
    <property type="match status" value="1"/>
</dbReference>
<feature type="domain" description="PAS" evidence="16">
    <location>
        <begin position="457"/>
        <end position="527"/>
    </location>
</feature>
<keyword evidence="10 13" id="KW-0472">Membrane</keyword>
<evidence type="ECO:0000256" key="4">
    <source>
        <dbReference type="ARBA" id="ARBA00022553"/>
    </source>
</evidence>
<dbReference type="InterPro" id="IPR000014">
    <property type="entry name" value="PAS"/>
</dbReference>
<dbReference type="InterPro" id="IPR035965">
    <property type="entry name" value="PAS-like_dom_sf"/>
</dbReference>
<dbReference type="SUPFAM" id="SSF47384">
    <property type="entry name" value="Homodimeric domain of signal transducing histidine kinase"/>
    <property type="match status" value="1"/>
</dbReference>
<evidence type="ECO:0000256" key="1">
    <source>
        <dbReference type="ARBA" id="ARBA00000085"/>
    </source>
</evidence>
<dbReference type="InterPro" id="IPR003594">
    <property type="entry name" value="HATPase_dom"/>
</dbReference>
<dbReference type="GO" id="GO:0016020">
    <property type="term" value="C:membrane"/>
    <property type="evidence" value="ECO:0007669"/>
    <property type="project" value="UniProtKB-SubCell"/>
</dbReference>
<evidence type="ECO:0000256" key="9">
    <source>
        <dbReference type="ARBA" id="ARBA00023012"/>
    </source>
</evidence>
<dbReference type="InterPro" id="IPR004358">
    <property type="entry name" value="Sig_transdc_His_kin-like_C"/>
</dbReference>
<evidence type="ECO:0000256" key="12">
    <source>
        <dbReference type="PROSITE-ProRule" id="PRU00169"/>
    </source>
</evidence>
<dbReference type="PANTHER" id="PTHR43304:SF1">
    <property type="entry name" value="PAC DOMAIN-CONTAINING PROTEIN"/>
    <property type="match status" value="1"/>
</dbReference>
<dbReference type="Pfam" id="PF08447">
    <property type="entry name" value="PAS_3"/>
    <property type="match status" value="2"/>
</dbReference>
<reference evidence="19" key="1">
    <citation type="submission" date="2018-12" db="EMBL/GenBank/DDBJ databases">
        <authorList>
            <person name="Will S."/>
            <person name="Neumann-Schaal M."/>
            <person name="Henke P."/>
        </authorList>
    </citation>
    <scope>NUCLEOTIDE SEQUENCE</scope>
    <source>
        <strain evidence="19">PCC 7102</strain>
    </source>
</reference>
<evidence type="ECO:0000256" key="7">
    <source>
        <dbReference type="ARBA" id="ARBA00022777"/>
    </source>
</evidence>
<dbReference type="Gene3D" id="3.30.450.20">
    <property type="entry name" value="PAS domain"/>
    <property type="match status" value="4"/>
</dbReference>
<organism evidence="19 20">
    <name type="scientific">Dulcicalothrix desertica PCC 7102</name>
    <dbReference type="NCBI Taxonomy" id="232991"/>
    <lineage>
        <taxon>Bacteria</taxon>
        <taxon>Bacillati</taxon>
        <taxon>Cyanobacteriota</taxon>
        <taxon>Cyanophyceae</taxon>
        <taxon>Nostocales</taxon>
        <taxon>Calotrichaceae</taxon>
        <taxon>Dulcicalothrix</taxon>
    </lineage>
</organism>